<reference evidence="3" key="2">
    <citation type="submission" date="2013-10" db="EMBL/GenBank/DDBJ databases">
        <authorList>
            <person name="Aslett M."/>
        </authorList>
    </citation>
    <scope>NUCLEOTIDE SEQUENCE [LARGE SCALE GENOMIC DNA]</scope>
    <source>
        <strain evidence="3">Houghton</strain>
    </source>
</reference>
<feature type="region of interest" description="Disordered" evidence="1">
    <location>
        <begin position="26"/>
        <end position="64"/>
    </location>
</feature>
<dbReference type="VEuPathDB" id="ToxoDB:EMH_0072180"/>
<evidence type="ECO:0000313" key="4">
    <source>
        <dbReference type="Proteomes" id="UP000030744"/>
    </source>
</evidence>
<dbReference type="EMBL" id="HG683826">
    <property type="protein sequence ID" value="CDJ32070.1"/>
    <property type="molecule type" value="Genomic_DNA"/>
</dbReference>
<feature type="chain" id="PRO_5004671160" evidence="2">
    <location>
        <begin position="25"/>
        <end position="146"/>
    </location>
</feature>
<feature type="compositionally biased region" description="Polar residues" evidence="1">
    <location>
        <begin position="31"/>
        <end position="42"/>
    </location>
</feature>
<dbReference type="AlphaFoldDB" id="U6K2X0"/>
<organism evidence="3 4">
    <name type="scientific">Eimeria mitis</name>
    <dbReference type="NCBI Taxonomy" id="44415"/>
    <lineage>
        <taxon>Eukaryota</taxon>
        <taxon>Sar</taxon>
        <taxon>Alveolata</taxon>
        <taxon>Apicomplexa</taxon>
        <taxon>Conoidasida</taxon>
        <taxon>Coccidia</taxon>
        <taxon>Eucoccidiorida</taxon>
        <taxon>Eimeriorina</taxon>
        <taxon>Eimeriidae</taxon>
        <taxon>Eimeria</taxon>
    </lineage>
</organism>
<gene>
    <name evidence="3" type="ORF">EMH_0072180</name>
</gene>
<proteinExistence type="predicted"/>
<name>U6K2X0_9EIME</name>
<evidence type="ECO:0000313" key="3">
    <source>
        <dbReference type="EMBL" id="CDJ32070.1"/>
    </source>
</evidence>
<dbReference type="GeneID" id="25381723"/>
<accession>U6K2X0</accession>
<reference evidence="3" key="1">
    <citation type="submission" date="2013-10" db="EMBL/GenBank/DDBJ databases">
        <title>Genomic analysis of the causative agents of coccidiosis in chickens.</title>
        <authorList>
            <person name="Reid A.J."/>
            <person name="Blake D."/>
            <person name="Billington K."/>
            <person name="Browne H."/>
            <person name="Dunn M."/>
            <person name="Hung S."/>
            <person name="Kawahara F."/>
            <person name="Miranda-Saavedra D."/>
            <person name="Mourier T."/>
            <person name="Nagra H."/>
            <person name="Otto T.D."/>
            <person name="Rawlings N."/>
            <person name="Sanchez A."/>
            <person name="Sanders M."/>
            <person name="Subramaniam C."/>
            <person name="Tay Y."/>
            <person name="Dear P."/>
            <person name="Doerig C."/>
            <person name="Gruber A."/>
            <person name="Parkinson J."/>
            <person name="Shirley M."/>
            <person name="Wan K.L."/>
            <person name="Berriman M."/>
            <person name="Tomley F."/>
            <person name="Pain A."/>
        </authorList>
    </citation>
    <scope>NUCLEOTIDE SEQUENCE [LARGE SCALE GENOMIC DNA]</scope>
    <source>
        <strain evidence="3">Houghton</strain>
    </source>
</reference>
<dbReference type="Pfam" id="PF11054">
    <property type="entry name" value="Surface_antigen"/>
    <property type="match status" value="1"/>
</dbReference>
<protein>
    <submittedName>
        <fullName evidence="3">SAG family member</fullName>
    </submittedName>
</protein>
<keyword evidence="4" id="KW-1185">Reference proteome</keyword>
<dbReference type="InterPro" id="IPR021288">
    <property type="entry name" value="Surface_antigen"/>
</dbReference>
<keyword evidence="2" id="KW-0732">Signal</keyword>
<evidence type="ECO:0000256" key="1">
    <source>
        <dbReference type="SAM" id="MobiDB-lite"/>
    </source>
</evidence>
<dbReference type="RefSeq" id="XP_013354635.1">
    <property type="nucleotide sequence ID" value="XM_013499181.1"/>
</dbReference>
<evidence type="ECO:0000256" key="2">
    <source>
        <dbReference type="SAM" id="SignalP"/>
    </source>
</evidence>
<sequence>MAVLKFLSVAAVAIFLSDINWAYGTDETPGGATSTPETNGGSKDQEDASDPGPEDVGTGTATNKAVRAECWEQMNAARNHVGFAELTHEKRFKITETDRARSATTLKDYLNTVCKGMKTVRFGSETIFLMSCRIGQRRRYQPDVHS</sequence>
<dbReference type="Proteomes" id="UP000030744">
    <property type="component" value="Unassembled WGS sequence"/>
</dbReference>
<feature type="signal peptide" evidence="2">
    <location>
        <begin position="1"/>
        <end position="24"/>
    </location>
</feature>